<reference evidence="3" key="1">
    <citation type="journal article" date="2019" name="Int. J. Syst. Evol. Microbiol.">
        <title>The Global Catalogue of Microorganisms (GCM) 10K type strain sequencing project: providing services to taxonomists for standard genome sequencing and annotation.</title>
        <authorList>
            <consortium name="The Broad Institute Genomics Platform"/>
            <consortium name="The Broad Institute Genome Sequencing Center for Infectious Disease"/>
            <person name="Wu L."/>
            <person name="Ma J."/>
        </authorList>
    </citation>
    <scope>NUCLEOTIDE SEQUENCE [LARGE SCALE GENOMIC DNA]</scope>
    <source>
        <strain evidence="3">CGMCC 1.15044</strain>
    </source>
</reference>
<evidence type="ECO:0000256" key="1">
    <source>
        <dbReference type="SAM" id="MobiDB-lite"/>
    </source>
</evidence>
<proteinExistence type="predicted"/>
<evidence type="ECO:0008006" key="4">
    <source>
        <dbReference type="Google" id="ProtNLM"/>
    </source>
</evidence>
<comment type="caution">
    <text evidence="2">The sequence shown here is derived from an EMBL/GenBank/DDBJ whole genome shotgun (WGS) entry which is preliminary data.</text>
</comment>
<dbReference type="EMBL" id="BMHF01000004">
    <property type="protein sequence ID" value="GGA31818.1"/>
    <property type="molecule type" value="Genomic_DNA"/>
</dbReference>
<evidence type="ECO:0000313" key="3">
    <source>
        <dbReference type="Proteomes" id="UP000609323"/>
    </source>
</evidence>
<feature type="region of interest" description="Disordered" evidence="1">
    <location>
        <begin position="1"/>
        <end position="45"/>
    </location>
</feature>
<protein>
    <recommendedName>
        <fullName evidence="4">SWIM-type domain-containing protein</fullName>
    </recommendedName>
</protein>
<gene>
    <name evidence="2" type="ORF">GCM10010917_16200</name>
</gene>
<accession>A0ABQ1FVC6</accession>
<keyword evidence="3" id="KW-1185">Reference proteome</keyword>
<dbReference type="Proteomes" id="UP000609323">
    <property type="component" value="Unassembled WGS sequence"/>
</dbReference>
<feature type="region of interest" description="Disordered" evidence="1">
    <location>
        <begin position="173"/>
        <end position="202"/>
    </location>
</feature>
<name>A0ABQ1FVC6_9BACL</name>
<evidence type="ECO:0000313" key="2">
    <source>
        <dbReference type="EMBL" id="GGA31818.1"/>
    </source>
</evidence>
<organism evidence="2 3">
    <name type="scientific">Paenibacillus physcomitrellae</name>
    <dbReference type="NCBI Taxonomy" id="1619311"/>
    <lineage>
        <taxon>Bacteria</taxon>
        <taxon>Bacillati</taxon>
        <taxon>Bacillota</taxon>
        <taxon>Bacilli</taxon>
        <taxon>Bacillales</taxon>
        <taxon>Paenibacillaceae</taxon>
        <taxon>Paenibacillus</taxon>
    </lineage>
</organism>
<feature type="compositionally biased region" description="Polar residues" evidence="1">
    <location>
        <begin position="36"/>
        <end position="45"/>
    </location>
</feature>
<sequence length="286" mass="28441">MAKEKAAAGKVQLTAAPGEWKAEWTAEGPGPKRKSAAQTEDSAQENRCSLVLPIRRADEGLAARILGFLREKPMVLAALLAGPAAALPEELAQLLPAEPPLVSPPPAGGAAEGARPTAEPGCACGSGGCKHAAALREAALSGWGTDIRLALTALDLAPEKLARAVFGAWAEEGAPDAGAPEEPAAAQRAAGSAAPRPAGSGPGIAEWLSAAAAKGALHEPGPGFAEARSLPALAADGGGGAAASVRSWLAGMLPAVPAAPDGLDLIVRRAAQQAAGLHETTKRPGK</sequence>